<accession>A0AAV6NP22</accession>
<evidence type="ECO:0000259" key="4">
    <source>
        <dbReference type="Pfam" id="PF01397"/>
    </source>
</evidence>
<evidence type="ECO:0000256" key="3">
    <source>
        <dbReference type="ARBA" id="ARBA00023239"/>
    </source>
</evidence>
<evidence type="ECO:0000313" key="7">
    <source>
        <dbReference type="Proteomes" id="UP000685013"/>
    </source>
</evidence>
<organism evidence="6 7">
    <name type="scientific">Cucurbita argyrosperma subsp. sororia</name>
    <dbReference type="NCBI Taxonomy" id="37648"/>
    <lineage>
        <taxon>Eukaryota</taxon>
        <taxon>Viridiplantae</taxon>
        <taxon>Streptophyta</taxon>
        <taxon>Embryophyta</taxon>
        <taxon>Tracheophyta</taxon>
        <taxon>Spermatophyta</taxon>
        <taxon>Magnoliopsida</taxon>
        <taxon>eudicotyledons</taxon>
        <taxon>Gunneridae</taxon>
        <taxon>Pentapetalae</taxon>
        <taxon>rosids</taxon>
        <taxon>fabids</taxon>
        <taxon>Cucurbitales</taxon>
        <taxon>Cucurbitaceae</taxon>
        <taxon>Cucurbiteae</taxon>
        <taxon>Cucurbita</taxon>
    </lineage>
</organism>
<dbReference type="Proteomes" id="UP000685013">
    <property type="component" value="Chromosome 4"/>
</dbReference>
<dbReference type="InterPro" id="IPR005630">
    <property type="entry name" value="Terpene_synthase_metal-bd"/>
</dbReference>
<feature type="domain" description="Terpene synthase N-terminal" evidence="4">
    <location>
        <begin position="87"/>
        <end position="221"/>
    </location>
</feature>
<evidence type="ECO:0000256" key="1">
    <source>
        <dbReference type="ARBA" id="ARBA00001946"/>
    </source>
</evidence>
<keyword evidence="2" id="KW-0460">Magnesium</keyword>
<dbReference type="SFLD" id="SFLDG01019">
    <property type="entry name" value="Terpene_Cyclase_Like_1_C_Termi"/>
    <property type="match status" value="1"/>
</dbReference>
<dbReference type="InterPro" id="IPR050148">
    <property type="entry name" value="Terpene_synthase-like"/>
</dbReference>
<reference evidence="6 7" key="1">
    <citation type="journal article" date="2021" name="Hortic Res">
        <title>The domestication of Cucurbita argyrosperma as revealed by the genome of its wild relative.</title>
        <authorList>
            <person name="Barrera-Redondo J."/>
            <person name="Sanchez-de la Vega G."/>
            <person name="Aguirre-Liguori J.A."/>
            <person name="Castellanos-Morales G."/>
            <person name="Gutierrez-Guerrero Y.T."/>
            <person name="Aguirre-Dugua X."/>
            <person name="Aguirre-Planter E."/>
            <person name="Tenaillon M.I."/>
            <person name="Lira-Saade R."/>
            <person name="Eguiarte L.E."/>
        </authorList>
    </citation>
    <scope>NUCLEOTIDE SEQUENCE [LARGE SCALE GENOMIC DNA]</scope>
    <source>
        <strain evidence="6">JBR-2021</strain>
    </source>
</reference>
<dbReference type="GO" id="GO:0016114">
    <property type="term" value="P:terpenoid biosynthetic process"/>
    <property type="evidence" value="ECO:0007669"/>
    <property type="project" value="InterPro"/>
</dbReference>
<dbReference type="SFLD" id="SFLDS00005">
    <property type="entry name" value="Isoprenoid_Synthase_Type_I"/>
    <property type="match status" value="1"/>
</dbReference>
<proteinExistence type="predicted"/>
<keyword evidence="3" id="KW-0456">Lyase</keyword>
<evidence type="ECO:0000259" key="5">
    <source>
        <dbReference type="Pfam" id="PF03936"/>
    </source>
</evidence>
<dbReference type="GO" id="GO:0010333">
    <property type="term" value="F:terpene synthase activity"/>
    <property type="evidence" value="ECO:0007669"/>
    <property type="project" value="InterPro"/>
</dbReference>
<comment type="cofactor">
    <cofactor evidence="1">
        <name>Mg(2+)</name>
        <dbReference type="ChEBI" id="CHEBI:18420"/>
    </cofactor>
</comment>
<dbReference type="InterPro" id="IPR001906">
    <property type="entry name" value="Terpene_synth_N"/>
</dbReference>
<dbReference type="Pfam" id="PF01397">
    <property type="entry name" value="Terpene_synth"/>
    <property type="match status" value="1"/>
</dbReference>
<feature type="non-terminal residue" evidence="6">
    <location>
        <position position="1"/>
    </location>
</feature>
<feature type="domain" description="Terpene synthase metal-binding" evidence="5">
    <location>
        <begin position="279"/>
        <end position="526"/>
    </location>
</feature>
<comment type="caution">
    <text evidence="6">The sequence shown here is derived from an EMBL/GenBank/DDBJ whole genome shotgun (WGS) entry which is preliminary data.</text>
</comment>
<dbReference type="AlphaFoldDB" id="A0AAV6NP22"/>
<evidence type="ECO:0008006" key="8">
    <source>
        <dbReference type="Google" id="ProtNLM"/>
    </source>
</evidence>
<evidence type="ECO:0000256" key="2">
    <source>
        <dbReference type="ARBA" id="ARBA00022842"/>
    </source>
</evidence>
<name>A0AAV6NP22_9ROSI</name>
<protein>
    <recommendedName>
        <fullName evidence="8">(3S,6E)-nerolidol synthase 1-like</fullName>
    </recommendedName>
</protein>
<dbReference type="GO" id="GO:0000287">
    <property type="term" value="F:magnesium ion binding"/>
    <property type="evidence" value="ECO:0007669"/>
    <property type="project" value="InterPro"/>
</dbReference>
<evidence type="ECO:0000313" key="6">
    <source>
        <dbReference type="EMBL" id="KAG6599894.1"/>
    </source>
</evidence>
<dbReference type="PANTHER" id="PTHR31225:SF0">
    <property type="entry name" value="S-(+)-LINALOOL SYNTHASE, CHLOROPLASTIC"/>
    <property type="match status" value="1"/>
</dbReference>
<sequence length="580" mass="66103">MASLLFFLPPPPPPITLMSQSKIPKPFHNHSWLFKNPIEKPGFGDKKWSIHADSSSFNLLNFADGLGLVEAPAKLDILRHLLRHQTGDYSLECLSLIDATQRLGIDYHFQQEIQVVLQSLYVSSNHQQDTNLHYTSLLFRLLRQQGYPVSTESFTIFLDNKGKFNQGLTQNVNGLMSLYEASHLCMHGDDILEEAETFSTHGLNHCLAHLDHHMAPLVRNTLAHPHHKSVAKFMVPNYFGDIQSTNKWIHVLQDVAKVDFNRTQLLHQDELVQFLKWWKETGLAEELKFARDEPIIWYIASLVCLGDSCYSQQRLQLGKTISFVFLIDDLFDVFGNLNELTLFTEAVCRWDLGAAKTLPDCMGVCLKSLFEVTNDISSMIYKKHGWNPIGFLSRAWGKLCKAFLVETEWMSCGYSPSAEEYLRNGIVSTGIHVILVHVFFLLGQQISHQTAELLEDDLDIISSTAIILRLCDDMGSAKHAFTRAQDEKQVGRDGSYAKYYMNEHPSISHEATHHHVTNKISQAWKTLNKEYLLSNLFPAKFTQASLNIARAVPLAYNYGSNQSFMPLEKLIQQLLFRVYV</sequence>
<gene>
    <name evidence="6" type="ORF">SDJN03_05127</name>
</gene>
<dbReference type="EMBL" id="JAGKQH010000004">
    <property type="protein sequence ID" value="KAG6599894.1"/>
    <property type="molecule type" value="Genomic_DNA"/>
</dbReference>
<dbReference type="InterPro" id="IPR034741">
    <property type="entry name" value="Terpene_cyclase-like_1_C"/>
</dbReference>
<dbReference type="PANTHER" id="PTHR31225">
    <property type="entry name" value="OS04G0344100 PROTEIN-RELATED"/>
    <property type="match status" value="1"/>
</dbReference>
<dbReference type="Pfam" id="PF03936">
    <property type="entry name" value="Terpene_synth_C"/>
    <property type="match status" value="1"/>
</dbReference>
<keyword evidence="7" id="KW-1185">Reference proteome</keyword>